<reference evidence="2 3" key="1">
    <citation type="submission" date="2009-07" db="EMBL/GenBank/DDBJ databases">
        <authorList>
            <person name="Madupu R."/>
            <person name="Sebastian Y."/>
            <person name="Durkin A.S."/>
            <person name="Torralba M."/>
            <person name="Methe B."/>
            <person name="Sutton G.G."/>
            <person name="Strausberg R.L."/>
            <person name="Nelson K.E."/>
        </authorList>
    </citation>
    <scope>NUCLEOTIDE SEQUENCE [LARGE SCALE GENOMIC DNA]</scope>
    <source>
        <strain evidence="2 3">ATCC 35580</strain>
    </source>
</reference>
<name>C8PPQ1_9SPIR</name>
<evidence type="ECO:0000313" key="2">
    <source>
        <dbReference type="EMBL" id="EEV20594.1"/>
    </source>
</evidence>
<keyword evidence="1" id="KW-0472">Membrane</keyword>
<keyword evidence="1" id="KW-0812">Transmembrane</keyword>
<dbReference type="EMBL" id="ACYH01000030">
    <property type="protein sequence ID" value="EEV20594.1"/>
    <property type="molecule type" value="Genomic_DNA"/>
</dbReference>
<proteinExistence type="predicted"/>
<dbReference type="AlphaFoldDB" id="C8PPQ1"/>
<comment type="caution">
    <text evidence="2">The sequence shown here is derived from an EMBL/GenBank/DDBJ whole genome shotgun (WGS) entry which is preliminary data.</text>
</comment>
<feature type="transmembrane region" description="Helical" evidence="1">
    <location>
        <begin position="20"/>
        <end position="37"/>
    </location>
</feature>
<organism evidence="2 3">
    <name type="scientific">Treponema vincentii ATCC 35580</name>
    <dbReference type="NCBI Taxonomy" id="596324"/>
    <lineage>
        <taxon>Bacteria</taxon>
        <taxon>Pseudomonadati</taxon>
        <taxon>Spirochaetota</taxon>
        <taxon>Spirochaetia</taxon>
        <taxon>Spirochaetales</taxon>
        <taxon>Treponemataceae</taxon>
        <taxon>Treponema</taxon>
    </lineage>
</organism>
<keyword evidence="1" id="KW-1133">Transmembrane helix</keyword>
<evidence type="ECO:0000256" key="1">
    <source>
        <dbReference type="SAM" id="Phobius"/>
    </source>
</evidence>
<sequence>MLSAAAIDDLPKKLSLSLQDWLGIVVFTVGFWTTAAYQ</sequence>
<evidence type="ECO:0000313" key="3">
    <source>
        <dbReference type="Proteomes" id="UP000004509"/>
    </source>
</evidence>
<gene>
    <name evidence="2" type="ORF">TREVI0001_2171</name>
</gene>
<protein>
    <submittedName>
        <fullName evidence="2">Uncharacterized protein</fullName>
    </submittedName>
</protein>
<dbReference type="Proteomes" id="UP000004509">
    <property type="component" value="Unassembled WGS sequence"/>
</dbReference>
<accession>C8PPQ1</accession>
<dbReference type="STRING" id="596324.TREVI0001_2171"/>